<evidence type="ECO:0000256" key="1">
    <source>
        <dbReference type="SAM" id="MobiDB-lite"/>
    </source>
</evidence>
<reference evidence="2" key="1">
    <citation type="submission" date="2023-05" db="EMBL/GenBank/DDBJ databases">
        <title>Nepenthes gracilis genome sequencing.</title>
        <authorList>
            <person name="Fukushima K."/>
        </authorList>
    </citation>
    <scope>NUCLEOTIDE SEQUENCE</scope>
    <source>
        <strain evidence="2">SING2019-196</strain>
    </source>
</reference>
<feature type="region of interest" description="Disordered" evidence="1">
    <location>
        <begin position="38"/>
        <end position="59"/>
    </location>
</feature>
<proteinExistence type="predicted"/>
<dbReference type="AlphaFoldDB" id="A0AAD3XJ18"/>
<sequence>MEAARSPASSPCSPQAGSATHCSGSLRPISSAGLDSVLASVSTQSGSTDESAHSVPLPGAVKPAIYIQRNRRNIPQQQSIPPPVAQPRKNQHFTSGWINKPDNVAYNAISILRNSTSTGSESSIPWVAFSISSRAKKGRSACFSNVIRRCSNPEKLSV</sequence>
<comment type="caution">
    <text evidence="2">The sequence shown here is derived from an EMBL/GenBank/DDBJ whole genome shotgun (WGS) entry which is preliminary data.</text>
</comment>
<feature type="compositionally biased region" description="Polar residues" evidence="1">
    <location>
        <begin position="39"/>
        <end position="49"/>
    </location>
</feature>
<protein>
    <submittedName>
        <fullName evidence="2">Uncharacterized protein</fullName>
    </submittedName>
</protein>
<gene>
    <name evidence="2" type="ORF">Nepgr_008006</name>
</gene>
<name>A0AAD3XJ18_NEPGR</name>
<evidence type="ECO:0000313" key="2">
    <source>
        <dbReference type="EMBL" id="GMH06166.1"/>
    </source>
</evidence>
<accession>A0AAD3XJ18</accession>
<feature type="compositionally biased region" description="Low complexity" evidence="1">
    <location>
        <begin position="1"/>
        <end position="19"/>
    </location>
</feature>
<dbReference type="Proteomes" id="UP001279734">
    <property type="component" value="Unassembled WGS sequence"/>
</dbReference>
<dbReference type="EMBL" id="BSYO01000006">
    <property type="protein sequence ID" value="GMH06166.1"/>
    <property type="molecule type" value="Genomic_DNA"/>
</dbReference>
<evidence type="ECO:0000313" key="3">
    <source>
        <dbReference type="Proteomes" id="UP001279734"/>
    </source>
</evidence>
<organism evidence="2 3">
    <name type="scientific">Nepenthes gracilis</name>
    <name type="common">Slender pitcher plant</name>
    <dbReference type="NCBI Taxonomy" id="150966"/>
    <lineage>
        <taxon>Eukaryota</taxon>
        <taxon>Viridiplantae</taxon>
        <taxon>Streptophyta</taxon>
        <taxon>Embryophyta</taxon>
        <taxon>Tracheophyta</taxon>
        <taxon>Spermatophyta</taxon>
        <taxon>Magnoliopsida</taxon>
        <taxon>eudicotyledons</taxon>
        <taxon>Gunneridae</taxon>
        <taxon>Pentapetalae</taxon>
        <taxon>Caryophyllales</taxon>
        <taxon>Nepenthaceae</taxon>
        <taxon>Nepenthes</taxon>
    </lineage>
</organism>
<feature type="region of interest" description="Disordered" evidence="1">
    <location>
        <begin position="71"/>
        <end position="97"/>
    </location>
</feature>
<keyword evidence="3" id="KW-1185">Reference proteome</keyword>
<feature type="region of interest" description="Disordered" evidence="1">
    <location>
        <begin position="1"/>
        <end position="25"/>
    </location>
</feature>